<name>A0A172B2H3_9CAUD</name>
<protein>
    <submittedName>
        <fullName evidence="1">Uncharacterized protein</fullName>
    </submittedName>
</protein>
<dbReference type="GeneID" id="29081352"/>
<dbReference type="Proteomes" id="UP000203040">
    <property type="component" value="Segment"/>
</dbReference>
<evidence type="ECO:0000313" key="2">
    <source>
        <dbReference type="Proteomes" id="UP000203040"/>
    </source>
</evidence>
<evidence type="ECO:0000313" key="1">
    <source>
        <dbReference type="EMBL" id="AKH49464.1"/>
    </source>
</evidence>
<proteinExistence type="predicted"/>
<gene>
    <name evidence="1" type="ORF">vB_PaeP_fi6_021</name>
</gene>
<dbReference type="RefSeq" id="YP_009290555.1">
    <property type="nucleotide sequence ID" value="NC_031104.1"/>
</dbReference>
<organism evidence="1 2">
    <name type="scientific">Pseudomonas phage vB_PaeP_MAG4</name>
    <dbReference type="NCBI Taxonomy" id="1639814"/>
    <lineage>
        <taxon>Viruses</taxon>
        <taxon>Duplodnaviria</taxon>
        <taxon>Heunggongvirae</taxon>
        <taxon>Uroviricota</taxon>
        <taxon>Caudoviricetes</taxon>
        <taxon>Schitoviridae</taxon>
        <taxon>Migulavirinae</taxon>
        <taxon>Litunavirus</taxon>
        <taxon>Litunavirus Mag4</taxon>
    </lineage>
</organism>
<dbReference type="KEGG" id="vg:29081352"/>
<sequence>MSVYLFIEDNDNWTFEEYSSAFKDEDAWENASFVHASKGKRVVRLINEPSFRFKWAIKKPIRKTTDTSRWVKLEGPPPTLRALVIVWGIDIQD</sequence>
<dbReference type="EMBL" id="KR052142">
    <property type="protein sequence ID" value="AKH49464.1"/>
    <property type="molecule type" value="Genomic_DNA"/>
</dbReference>
<accession>A0A172B2H3</accession>
<reference evidence="1 2" key="1">
    <citation type="submission" date="2015-04" db="EMBL/GenBank/DDBJ databases">
        <title>Bacteriophage vB_PaeP_fi6 - a new obligatorily lytic Pseudomonas aeruginosa podovirus active against pathogenic P. aeruginosa strains.</title>
        <authorList>
            <person name="Kwiatek M."/>
            <person name="Parasion S."/>
            <person name="Miziak L."/>
            <person name="Gryko R."/>
            <person name="Lobocka M.B."/>
        </authorList>
    </citation>
    <scope>NUCLEOTIDE SEQUENCE [LARGE SCALE GENOMIC DNA]</scope>
</reference>
<keyword evidence="2" id="KW-1185">Reference proteome</keyword>